<dbReference type="Pfam" id="PF02646">
    <property type="entry name" value="RmuC"/>
    <property type="match status" value="1"/>
</dbReference>
<keyword evidence="3" id="KW-0175">Coiled coil</keyword>
<dbReference type="PANTHER" id="PTHR30563:SF0">
    <property type="entry name" value="DNA RECOMBINATION PROTEIN RMUC"/>
    <property type="match status" value="1"/>
</dbReference>
<evidence type="ECO:0000256" key="4">
    <source>
        <dbReference type="ARBA" id="ARBA00023172"/>
    </source>
</evidence>
<accession>A0A0J8GSF2</accession>
<comment type="function">
    <text evidence="1">Involved in DNA recombination.</text>
</comment>
<evidence type="ECO:0000256" key="2">
    <source>
        <dbReference type="ARBA" id="ARBA00009840"/>
    </source>
</evidence>
<proteinExistence type="inferred from homology"/>
<dbReference type="PATRIC" id="fig|1513271.3.peg.3244"/>
<dbReference type="EMBL" id="LAZL01000029">
    <property type="protein sequence ID" value="KMT64224.1"/>
    <property type="molecule type" value="Genomic_DNA"/>
</dbReference>
<keyword evidence="4" id="KW-0233">DNA recombination</keyword>
<dbReference type="Gene3D" id="1.20.1260.80">
    <property type="match status" value="1"/>
</dbReference>
<comment type="similarity">
    <text evidence="2">Belongs to the RmuC family.</text>
</comment>
<comment type="caution">
    <text evidence="5">The sequence shown here is derived from an EMBL/GenBank/DDBJ whole genome shotgun (WGS) entry which is preliminary data.</text>
</comment>
<dbReference type="AlphaFoldDB" id="A0A0J8GSF2"/>
<dbReference type="STRING" id="1513271.XM47_15745"/>
<reference evidence="5 6" key="1">
    <citation type="submission" date="2015-04" db="EMBL/GenBank/DDBJ databases">
        <title>Draft Genome Sequence of the Novel Agar-Digesting Marine Bacterium Q1.</title>
        <authorList>
            <person name="Li Y."/>
            <person name="Li D."/>
            <person name="Chen G."/>
            <person name="Du Z."/>
        </authorList>
    </citation>
    <scope>NUCLEOTIDE SEQUENCE [LARGE SCALE GENOMIC DNA]</scope>
    <source>
        <strain evidence="5 6">Q1</strain>
    </source>
</reference>
<sequence length="392" mass="44700">MCLVICISKTNKNATSNLEIQKMIDDIRLSMMNQSHEQYLSLEQRLNQQQTNLLQEQYKNQEINHKQQLELLDMLTRHHAEHRSELAKAVSQHGEVVAKQLNQLTQVTESRLDKLSQRVNDKLSEGFENTVKTFGDILKRLALIDEAQKKISELSTNVVSLQNVLTDKKSRGTFGEVQLYTLVANVLAPNQYSKQAKLANGRIADCLLNLPEPTGKLVIDSKFPLENYQRMTQCEPSDLEIKKFTAAFKQDIKKHISDIAERYILPPETSDCAILFLPAEAIFAEIHAYHQDVVEFAWQKKVWLTSPSTLMAVLTTAKAVLKDEATKEQVHLIQEHLNKLGNDFARFQSRFDQLARHIDQAATDVKQIHTSAAKITNRFQAIEQVKLEEQGS</sequence>
<evidence type="ECO:0000256" key="3">
    <source>
        <dbReference type="ARBA" id="ARBA00023054"/>
    </source>
</evidence>
<gene>
    <name evidence="5" type="ORF">XM47_15745</name>
</gene>
<dbReference type="InterPro" id="IPR003798">
    <property type="entry name" value="DNA_recombination_RmuC"/>
</dbReference>
<dbReference type="PANTHER" id="PTHR30563">
    <property type="entry name" value="DNA RECOMBINATION PROTEIN RMUC"/>
    <property type="match status" value="1"/>
</dbReference>
<dbReference type="GO" id="GO:0006310">
    <property type="term" value="P:DNA recombination"/>
    <property type="evidence" value="ECO:0007669"/>
    <property type="project" value="UniProtKB-KW"/>
</dbReference>
<evidence type="ECO:0000313" key="5">
    <source>
        <dbReference type="EMBL" id="KMT64224.1"/>
    </source>
</evidence>
<name>A0A0J8GSF2_9ALTE</name>
<evidence type="ECO:0000313" key="6">
    <source>
        <dbReference type="Proteomes" id="UP000037600"/>
    </source>
</evidence>
<evidence type="ECO:0000256" key="1">
    <source>
        <dbReference type="ARBA" id="ARBA00003416"/>
    </source>
</evidence>
<protein>
    <submittedName>
        <fullName evidence="5">Recombinase RmuC</fullName>
    </submittedName>
</protein>
<organism evidence="5 6">
    <name type="scientific">Catenovulum maritimum</name>
    <dbReference type="NCBI Taxonomy" id="1513271"/>
    <lineage>
        <taxon>Bacteria</taxon>
        <taxon>Pseudomonadati</taxon>
        <taxon>Pseudomonadota</taxon>
        <taxon>Gammaproteobacteria</taxon>
        <taxon>Alteromonadales</taxon>
        <taxon>Alteromonadaceae</taxon>
        <taxon>Catenovulum</taxon>
    </lineage>
</organism>
<dbReference type="Proteomes" id="UP000037600">
    <property type="component" value="Unassembled WGS sequence"/>
</dbReference>
<keyword evidence="6" id="KW-1185">Reference proteome</keyword>